<dbReference type="Gene3D" id="1.10.260.40">
    <property type="entry name" value="lambda repressor-like DNA-binding domains"/>
    <property type="match status" value="1"/>
</dbReference>
<keyword evidence="3" id="KW-1185">Reference proteome</keyword>
<evidence type="ECO:0000313" key="3">
    <source>
        <dbReference type="Proteomes" id="UP000675409"/>
    </source>
</evidence>
<dbReference type="SMART" id="SM00530">
    <property type="entry name" value="HTH_XRE"/>
    <property type="match status" value="1"/>
</dbReference>
<evidence type="ECO:0000259" key="1">
    <source>
        <dbReference type="PROSITE" id="PS50943"/>
    </source>
</evidence>
<dbReference type="InterPro" id="IPR001387">
    <property type="entry name" value="Cro/C1-type_HTH"/>
</dbReference>
<comment type="caution">
    <text evidence="2">The sequence shown here is derived from an EMBL/GenBank/DDBJ whole genome shotgun (WGS) entry which is preliminary data.</text>
</comment>
<protein>
    <submittedName>
        <fullName evidence="2">XRE family transcriptional regulator</fullName>
    </submittedName>
</protein>
<dbReference type="CDD" id="cd00093">
    <property type="entry name" value="HTH_XRE"/>
    <property type="match status" value="1"/>
</dbReference>
<accession>A0ABS1LLW6</accession>
<organism evidence="2 3">
    <name type="scientific">Myceligenerans indicum</name>
    <dbReference type="NCBI Taxonomy" id="2593663"/>
    <lineage>
        <taxon>Bacteria</taxon>
        <taxon>Bacillati</taxon>
        <taxon>Actinomycetota</taxon>
        <taxon>Actinomycetes</taxon>
        <taxon>Micrococcales</taxon>
        <taxon>Promicromonosporaceae</taxon>
        <taxon>Myceligenerans</taxon>
    </lineage>
</organism>
<dbReference type="InterPro" id="IPR039554">
    <property type="entry name" value="HigA2-like_HTH"/>
</dbReference>
<reference evidence="2 3" key="1">
    <citation type="journal article" date="2021" name="Arch. Microbiol.">
        <title>Myceligenerans indicum sp. nov., an actinobacterium isolated from mangrove sediment of Sundarbans, India.</title>
        <authorList>
            <person name="Asha K."/>
            <person name="Bhadury P."/>
        </authorList>
    </citation>
    <scope>NUCLEOTIDE SEQUENCE [LARGE SCALE GENOMIC DNA]</scope>
    <source>
        <strain evidence="2 3">I2</strain>
    </source>
</reference>
<gene>
    <name evidence="2" type="ORF">HGK34_12230</name>
</gene>
<feature type="domain" description="HTH cro/C1-type" evidence="1">
    <location>
        <begin position="28"/>
        <end position="83"/>
    </location>
</feature>
<dbReference type="InterPro" id="IPR010982">
    <property type="entry name" value="Lambda_DNA-bd_dom_sf"/>
</dbReference>
<sequence>MSRYPDIVSEDGNALLNARSLPRLARSVKRLRLNRGLTQAELARRAGVSRVWIINLERGETEGLEIGRLMRVLDELDANLTIHDQQAET</sequence>
<dbReference type="Pfam" id="PF13744">
    <property type="entry name" value="HTH_37"/>
    <property type="match status" value="1"/>
</dbReference>
<dbReference type="EMBL" id="JABBYC010000020">
    <property type="protein sequence ID" value="MBL0887038.1"/>
    <property type="molecule type" value="Genomic_DNA"/>
</dbReference>
<dbReference type="Proteomes" id="UP000675409">
    <property type="component" value="Unassembled WGS sequence"/>
</dbReference>
<evidence type="ECO:0000313" key="2">
    <source>
        <dbReference type="EMBL" id="MBL0887038.1"/>
    </source>
</evidence>
<proteinExistence type="predicted"/>
<dbReference type="SUPFAM" id="SSF47413">
    <property type="entry name" value="lambda repressor-like DNA-binding domains"/>
    <property type="match status" value="1"/>
</dbReference>
<dbReference type="PROSITE" id="PS50943">
    <property type="entry name" value="HTH_CROC1"/>
    <property type="match status" value="1"/>
</dbReference>
<name>A0ABS1LLW6_9MICO</name>